<comment type="caution">
    <text evidence="2">The sequence shown here is derived from an EMBL/GenBank/DDBJ whole genome shotgun (WGS) entry which is preliminary data.</text>
</comment>
<accession>A0A8J1TF62</accession>
<sequence length="183" mass="20251">MVFKKKGSSQRLSGPKKRRGQKSKESETEDEDKSSDATNIEEAPEMLLEQPGAHCNATNAEEAPEMDLEFGNRVQKESNSLESLRPDYVSNDAVGDSPPLTYIEIRAIGEKHGFITGDCSDTSLTLIKLSIHDSKAVVTISLIFDKLFTWTLYIHNKHCNSSCSTLANVPVRMTCKADAMLQL</sequence>
<keyword evidence="3" id="KW-1185">Reference proteome</keyword>
<reference evidence="2" key="1">
    <citation type="submission" date="2022-03" db="EMBL/GenBank/DDBJ databases">
        <authorList>
            <person name="Martin C."/>
        </authorList>
    </citation>
    <scope>NUCLEOTIDE SEQUENCE</scope>
</reference>
<gene>
    <name evidence="2" type="ORF">OFUS_LOCUS22409</name>
</gene>
<evidence type="ECO:0000256" key="1">
    <source>
        <dbReference type="SAM" id="MobiDB-lite"/>
    </source>
</evidence>
<evidence type="ECO:0000313" key="2">
    <source>
        <dbReference type="EMBL" id="CAH1798247.1"/>
    </source>
</evidence>
<protein>
    <submittedName>
        <fullName evidence="2">Uncharacterized protein</fullName>
    </submittedName>
</protein>
<name>A0A8J1TF62_OWEFU</name>
<organism evidence="2 3">
    <name type="scientific">Owenia fusiformis</name>
    <name type="common">Polychaete worm</name>
    <dbReference type="NCBI Taxonomy" id="6347"/>
    <lineage>
        <taxon>Eukaryota</taxon>
        <taxon>Metazoa</taxon>
        <taxon>Spiralia</taxon>
        <taxon>Lophotrochozoa</taxon>
        <taxon>Annelida</taxon>
        <taxon>Polychaeta</taxon>
        <taxon>Sedentaria</taxon>
        <taxon>Canalipalpata</taxon>
        <taxon>Sabellida</taxon>
        <taxon>Oweniida</taxon>
        <taxon>Oweniidae</taxon>
        <taxon>Owenia</taxon>
    </lineage>
</organism>
<feature type="region of interest" description="Disordered" evidence="1">
    <location>
        <begin position="1"/>
        <end position="55"/>
    </location>
</feature>
<evidence type="ECO:0000313" key="3">
    <source>
        <dbReference type="Proteomes" id="UP000749559"/>
    </source>
</evidence>
<dbReference type="AlphaFoldDB" id="A0A8J1TF62"/>
<dbReference type="Proteomes" id="UP000749559">
    <property type="component" value="Unassembled WGS sequence"/>
</dbReference>
<proteinExistence type="predicted"/>
<dbReference type="EMBL" id="CAIIXF020000011">
    <property type="protein sequence ID" value="CAH1798247.1"/>
    <property type="molecule type" value="Genomic_DNA"/>
</dbReference>
<feature type="compositionally biased region" description="Basic residues" evidence="1">
    <location>
        <begin position="1"/>
        <end position="21"/>
    </location>
</feature>